<proteinExistence type="inferred from homology"/>
<dbReference type="Gene3D" id="1.10.3470.10">
    <property type="entry name" value="ABC transporter involved in vitamin B12 uptake, BtuC"/>
    <property type="match status" value="1"/>
</dbReference>
<dbReference type="PANTHER" id="PTHR30472:SF25">
    <property type="entry name" value="ABC TRANSPORTER PERMEASE PROTEIN MJ0876-RELATED"/>
    <property type="match status" value="1"/>
</dbReference>
<feature type="transmembrane region" description="Helical" evidence="8">
    <location>
        <begin position="257"/>
        <end position="284"/>
    </location>
</feature>
<keyword evidence="10" id="KW-1185">Reference proteome</keyword>
<evidence type="ECO:0000256" key="7">
    <source>
        <dbReference type="ARBA" id="ARBA00023136"/>
    </source>
</evidence>
<keyword evidence="5 8" id="KW-0812">Transmembrane</keyword>
<feature type="transmembrane region" description="Helical" evidence="8">
    <location>
        <begin position="207"/>
        <end position="227"/>
    </location>
</feature>
<feature type="transmembrane region" description="Helical" evidence="8">
    <location>
        <begin position="166"/>
        <end position="187"/>
    </location>
</feature>
<evidence type="ECO:0000256" key="2">
    <source>
        <dbReference type="ARBA" id="ARBA00007935"/>
    </source>
</evidence>
<feature type="transmembrane region" description="Helical" evidence="8">
    <location>
        <begin position="327"/>
        <end position="344"/>
    </location>
</feature>
<evidence type="ECO:0000256" key="6">
    <source>
        <dbReference type="ARBA" id="ARBA00022989"/>
    </source>
</evidence>
<evidence type="ECO:0000313" key="9">
    <source>
        <dbReference type="EMBL" id="MFC0179823.1"/>
    </source>
</evidence>
<feature type="transmembrane region" description="Helical" evidence="8">
    <location>
        <begin position="20"/>
        <end position="43"/>
    </location>
</feature>
<reference evidence="9 10" key="1">
    <citation type="submission" date="2024-09" db="EMBL/GenBank/DDBJ databases">
        <authorList>
            <person name="Sun Q."/>
            <person name="Mori K."/>
        </authorList>
    </citation>
    <scope>NUCLEOTIDE SEQUENCE [LARGE SCALE GENOMIC DNA]</scope>
    <source>
        <strain evidence="9 10">CCM 8545</strain>
    </source>
</reference>
<dbReference type="SUPFAM" id="SSF81345">
    <property type="entry name" value="ABC transporter involved in vitamin B12 uptake, BtuC"/>
    <property type="match status" value="1"/>
</dbReference>
<evidence type="ECO:0000313" key="10">
    <source>
        <dbReference type="Proteomes" id="UP001589758"/>
    </source>
</evidence>
<accession>A0ABV6CA28</accession>
<feature type="transmembrane region" description="Helical" evidence="8">
    <location>
        <begin position="63"/>
        <end position="83"/>
    </location>
</feature>
<gene>
    <name evidence="9" type="ORF">ACFFIT_06945</name>
</gene>
<evidence type="ECO:0000256" key="5">
    <source>
        <dbReference type="ARBA" id="ARBA00022692"/>
    </source>
</evidence>
<comment type="caution">
    <text evidence="9">The sequence shown here is derived from an EMBL/GenBank/DDBJ whole genome shotgun (WGS) entry which is preliminary data.</text>
</comment>
<dbReference type="InterPro" id="IPR037294">
    <property type="entry name" value="ABC_BtuC-like"/>
</dbReference>
<comment type="subcellular location">
    <subcellularLocation>
        <location evidence="1">Cell membrane</location>
        <topology evidence="1">Multi-pass membrane protein</topology>
    </subcellularLocation>
</comment>
<evidence type="ECO:0000256" key="1">
    <source>
        <dbReference type="ARBA" id="ARBA00004651"/>
    </source>
</evidence>
<evidence type="ECO:0000256" key="4">
    <source>
        <dbReference type="ARBA" id="ARBA00022475"/>
    </source>
</evidence>
<dbReference type="CDD" id="cd06550">
    <property type="entry name" value="TM_ABC_iron-siderophores_like"/>
    <property type="match status" value="1"/>
</dbReference>
<feature type="transmembrane region" description="Helical" evidence="8">
    <location>
        <begin position="296"/>
        <end position="315"/>
    </location>
</feature>
<name>A0ABV6CA28_9GAMM</name>
<dbReference type="Pfam" id="PF01032">
    <property type="entry name" value="FecCD"/>
    <property type="match status" value="1"/>
</dbReference>
<feature type="transmembrane region" description="Helical" evidence="8">
    <location>
        <begin position="95"/>
        <end position="117"/>
    </location>
</feature>
<dbReference type="InterPro" id="IPR000522">
    <property type="entry name" value="ABC_transptr_permease_BtuC"/>
</dbReference>
<protein>
    <submittedName>
        <fullName evidence="9">FecCD family ABC transporter permease</fullName>
    </submittedName>
</protein>
<keyword evidence="6 8" id="KW-1133">Transmembrane helix</keyword>
<keyword evidence="3" id="KW-0813">Transport</keyword>
<dbReference type="RefSeq" id="WP_385876928.1">
    <property type="nucleotide sequence ID" value="NZ_JBHLXE010000076.1"/>
</dbReference>
<sequence>MPDITPIKLIKKRTGMYLSLLLLITIISTIIASQLGALPINIFKLMQGEIDNYLFKIWLDIRLPRVLLALLIGASLALSGTILQGLFKNPLADPGLLGISSGSALMVGITILLMPLLTQQLYSLSPSTLQFITQYLIVGASFVGGMTVASILLLFSIKKRTTLLHLLLLGIAINAINGGAMGVFTYLSTDNQLRQFTLWTMGSLGTANWHSLSTAAIIIIPIMLLSLKYTKALNLMQLGHEQAFYMGINVKRTQWQLLGLVSLLTGISVSLTGIIGFIGLVIPHLMRMQISADNRFLFPATLLGGGLFLLVADTLARTVVIPAEMPVGIITSLVGGPYFVYLIMKVKTAHF</sequence>
<evidence type="ECO:0000256" key="8">
    <source>
        <dbReference type="SAM" id="Phobius"/>
    </source>
</evidence>
<keyword evidence="7 8" id="KW-0472">Membrane</keyword>
<feature type="transmembrane region" description="Helical" evidence="8">
    <location>
        <begin position="132"/>
        <end position="154"/>
    </location>
</feature>
<dbReference type="EMBL" id="JBHLXE010000076">
    <property type="protein sequence ID" value="MFC0179823.1"/>
    <property type="molecule type" value="Genomic_DNA"/>
</dbReference>
<organism evidence="9 10">
    <name type="scientific">Thorsellia kenyensis</name>
    <dbReference type="NCBI Taxonomy" id="1549888"/>
    <lineage>
        <taxon>Bacteria</taxon>
        <taxon>Pseudomonadati</taxon>
        <taxon>Pseudomonadota</taxon>
        <taxon>Gammaproteobacteria</taxon>
        <taxon>Enterobacterales</taxon>
        <taxon>Thorselliaceae</taxon>
        <taxon>Thorsellia</taxon>
    </lineage>
</organism>
<dbReference type="Proteomes" id="UP001589758">
    <property type="component" value="Unassembled WGS sequence"/>
</dbReference>
<dbReference type="PANTHER" id="PTHR30472">
    <property type="entry name" value="FERRIC ENTEROBACTIN TRANSPORT SYSTEM PERMEASE PROTEIN"/>
    <property type="match status" value="1"/>
</dbReference>
<evidence type="ECO:0000256" key="3">
    <source>
        <dbReference type="ARBA" id="ARBA00022448"/>
    </source>
</evidence>
<comment type="similarity">
    <text evidence="2">Belongs to the binding-protein-dependent transport system permease family. FecCD subfamily.</text>
</comment>
<keyword evidence="4" id="KW-1003">Cell membrane</keyword>